<evidence type="ECO:0000313" key="2">
    <source>
        <dbReference type="EMBL" id="GMI28574.1"/>
    </source>
</evidence>
<feature type="region of interest" description="Disordered" evidence="1">
    <location>
        <begin position="334"/>
        <end position="391"/>
    </location>
</feature>
<gene>
    <name evidence="2" type="ORF">TeGR_g6168</name>
</gene>
<protein>
    <submittedName>
        <fullName evidence="2">Uncharacterized protein</fullName>
    </submittedName>
</protein>
<dbReference type="Proteomes" id="UP001165060">
    <property type="component" value="Unassembled WGS sequence"/>
</dbReference>
<name>A0ABQ6MMK3_9STRA</name>
<accession>A0ABQ6MMK3</accession>
<dbReference type="Gene3D" id="1.25.40.10">
    <property type="entry name" value="Tetratricopeptide repeat domain"/>
    <property type="match status" value="2"/>
</dbReference>
<organism evidence="2 3">
    <name type="scientific">Tetraparma gracilis</name>
    <dbReference type="NCBI Taxonomy" id="2962635"/>
    <lineage>
        <taxon>Eukaryota</taxon>
        <taxon>Sar</taxon>
        <taxon>Stramenopiles</taxon>
        <taxon>Ochrophyta</taxon>
        <taxon>Bolidophyceae</taxon>
        <taxon>Parmales</taxon>
        <taxon>Triparmaceae</taxon>
        <taxon>Tetraparma</taxon>
    </lineage>
</organism>
<dbReference type="InterPro" id="IPR011990">
    <property type="entry name" value="TPR-like_helical_dom_sf"/>
</dbReference>
<reference evidence="2 3" key="1">
    <citation type="journal article" date="2023" name="Commun. Biol.">
        <title>Genome analysis of Parmales, the sister group of diatoms, reveals the evolutionary specialization of diatoms from phago-mixotrophs to photoautotrophs.</title>
        <authorList>
            <person name="Ban H."/>
            <person name="Sato S."/>
            <person name="Yoshikawa S."/>
            <person name="Yamada K."/>
            <person name="Nakamura Y."/>
            <person name="Ichinomiya M."/>
            <person name="Sato N."/>
            <person name="Blanc-Mathieu R."/>
            <person name="Endo H."/>
            <person name="Kuwata A."/>
            <person name="Ogata H."/>
        </authorList>
    </citation>
    <scope>NUCLEOTIDE SEQUENCE [LARGE SCALE GENOMIC DNA]</scope>
</reference>
<feature type="region of interest" description="Disordered" evidence="1">
    <location>
        <begin position="245"/>
        <end position="280"/>
    </location>
</feature>
<evidence type="ECO:0000313" key="3">
    <source>
        <dbReference type="Proteomes" id="UP001165060"/>
    </source>
</evidence>
<keyword evidence="3" id="KW-1185">Reference proteome</keyword>
<dbReference type="SUPFAM" id="SSF48452">
    <property type="entry name" value="TPR-like"/>
    <property type="match status" value="2"/>
</dbReference>
<proteinExistence type="predicted"/>
<feature type="compositionally biased region" description="Basic and acidic residues" evidence="1">
    <location>
        <begin position="334"/>
        <end position="344"/>
    </location>
</feature>
<comment type="caution">
    <text evidence="2">The sequence shown here is derived from an EMBL/GenBank/DDBJ whole genome shotgun (WGS) entry which is preliminary data.</text>
</comment>
<dbReference type="PANTHER" id="PTHR10098">
    <property type="entry name" value="RAPSYN-RELATED"/>
    <property type="match status" value="1"/>
</dbReference>
<dbReference type="EMBL" id="BRYB01005754">
    <property type="protein sequence ID" value="GMI28574.1"/>
    <property type="molecule type" value="Genomic_DNA"/>
</dbReference>
<evidence type="ECO:0000256" key="1">
    <source>
        <dbReference type="SAM" id="MobiDB-lite"/>
    </source>
</evidence>
<sequence>MAAAKDFSAMYPRASAPTLSLLEELESGRGNLSQREQANLQERIGDAFHSDGDQDSELEFLELSLKTFEFYQDSKACARMHNKLGHCRFGKGQYQRASSCFVAQGKHGEHAKRPVVVAAGRSCGAVVAAAVGDLEKATELSEAALFALAAGEKDEVGRPPVEAYAGHVRGMLFAAAGDFEAAAAHFQSDLDISTAQGDRAGEFRARTNLGVGYLTGGRVNPNKVELARKHFRTCRNVIRKDRGEPLVEADGGVGEGADGADTARSDGSESSEENSMYSQVDGPVIRPFDEARNLYHLGVCCLSGAAPSPPEADVFLAEAAALCDGSVAQLKEEERVEAERRAKEEEENNMLTDGSGGKVKGVEEKEGEGGGEGGAAGEGGEEGGEAQSKDPRAFGSLAGVMLHAQVRSALALSSLTRQTSSLADPALEAAAEHAAAAVELGVAAFGLAGAGSLNLSGVIAAASGSTDAARKFHVRYLKAVEKDATYALQGKVEDALSGEPPNESLVGHLSVVGSGASFEGGSAQREAKAKAKLRAGRNKAISERMGVGMGFAMDGGKGLVPAATMRAVMDQHKKEFEVADKLGMAREGAVARGSLGASITVLGGRKSDAFDNLETNLKFAKDSGDKRMEAGLMRTMSELQESGGDWKSCAATLKRYLELGNELGDLMVRVDALKKLMGVYVQVGGTKKEMDDEAVLGGDEYAGKTDSELDRLEMDDQFLRANSQNRALRYGGMLKEVGNYWMWAQVKDQGEAKQEEDKHLVELAKPKAAPAMGKGGGGFGGAFGGPKKKKNFGTVFG</sequence>
<dbReference type="PANTHER" id="PTHR10098:SF108">
    <property type="entry name" value="TETRATRICOPEPTIDE REPEAT PROTEIN 28"/>
    <property type="match status" value="1"/>
</dbReference>